<reference evidence="6 7" key="1">
    <citation type="journal article" date="2017" name="Curr. Biol.">
        <title>Genome architecture and evolution of a unichromosomal asexual nematode.</title>
        <authorList>
            <person name="Fradin H."/>
            <person name="Zegar C."/>
            <person name="Gutwein M."/>
            <person name="Lucas J."/>
            <person name="Kovtun M."/>
            <person name="Corcoran D."/>
            <person name="Baugh L.R."/>
            <person name="Kiontke K."/>
            <person name="Gunsalus K."/>
            <person name="Fitch D.H."/>
            <person name="Piano F."/>
        </authorList>
    </citation>
    <scope>NUCLEOTIDE SEQUENCE [LARGE SCALE GENOMIC DNA]</scope>
    <source>
        <strain evidence="6">PF1309</strain>
    </source>
</reference>
<organism evidence="6 7">
    <name type="scientific">Diploscapter pachys</name>
    <dbReference type="NCBI Taxonomy" id="2018661"/>
    <lineage>
        <taxon>Eukaryota</taxon>
        <taxon>Metazoa</taxon>
        <taxon>Ecdysozoa</taxon>
        <taxon>Nematoda</taxon>
        <taxon>Chromadorea</taxon>
        <taxon>Rhabditida</taxon>
        <taxon>Rhabditina</taxon>
        <taxon>Rhabditomorpha</taxon>
        <taxon>Rhabditoidea</taxon>
        <taxon>Rhabditidae</taxon>
        <taxon>Diploscapter</taxon>
    </lineage>
</organism>
<dbReference type="AlphaFoldDB" id="A0A2A2KKM2"/>
<dbReference type="GO" id="GO:0008270">
    <property type="term" value="F:zinc ion binding"/>
    <property type="evidence" value="ECO:0007669"/>
    <property type="project" value="UniProtKB-KW"/>
</dbReference>
<dbReference type="PROSITE" id="PS50135">
    <property type="entry name" value="ZF_ZZ_2"/>
    <property type="match status" value="1"/>
</dbReference>
<evidence type="ECO:0000313" key="6">
    <source>
        <dbReference type="EMBL" id="PAV74369.1"/>
    </source>
</evidence>
<feature type="domain" description="ZZ-type" evidence="5">
    <location>
        <begin position="141"/>
        <end position="178"/>
    </location>
</feature>
<dbReference type="OrthoDB" id="2122982at2759"/>
<evidence type="ECO:0000256" key="3">
    <source>
        <dbReference type="ARBA" id="ARBA00022833"/>
    </source>
</evidence>
<dbReference type="Proteomes" id="UP000218231">
    <property type="component" value="Unassembled WGS sequence"/>
</dbReference>
<protein>
    <recommendedName>
        <fullName evidence="5">ZZ-type domain-containing protein</fullName>
    </recommendedName>
</protein>
<dbReference type="PANTHER" id="PTHR15090">
    <property type="entry name" value="SEQUESTOSOME 1-RELATED"/>
    <property type="match status" value="1"/>
</dbReference>
<proteinExistence type="predicted"/>
<name>A0A2A2KKM2_9BILA</name>
<dbReference type="InterPro" id="IPR000433">
    <property type="entry name" value="Znf_ZZ"/>
</dbReference>
<keyword evidence="7" id="KW-1185">Reference proteome</keyword>
<evidence type="ECO:0000256" key="4">
    <source>
        <dbReference type="PROSITE-ProRule" id="PRU00228"/>
    </source>
</evidence>
<dbReference type="InterPro" id="IPR043145">
    <property type="entry name" value="Znf_ZZ_sf"/>
</dbReference>
<dbReference type="STRING" id="2018661.A0A2A2KKM2"/>
<sequence length="178" mass="20328">MWYAESLKREKCNWSLHLKVVSDSDDKQMWRYAYNFQYTPSLRMLLARTHQVTRKTDFRLEYKDSDGHHFPLDSEESLNEALIVTNFLDGKGKDLLHLKLNARMKFNSEVNSNSLPSKCTTDADALKGNANAMLPTGSVVHEGIECGRCSMMPIAGVRFKCLICENYDLCEKCCCTGQ</sequence>
<dbReference type="SMART" id="SM00291">
    <property type="entry name" value="ZnF_ZZ"/>
    <property type="match status" value="1"/>
</dbReference>
<dbReference type="PROSITE" id="PS01357">
    <property type="entry name" value="ZF_ZZ_1"/>
    <property type="match status" value="1"/>
</dbReference>
<comment type="caution">
    <text evidence="6">The sequence shown here is derived from an EMBL/GenBank/DDBJ whole genome shotgun (WGS) entry which is preliminary data.</text>
</comment>
<dbReference type="EMBL" id="LIAE01008340">
    <property type="protein sequence ID" value="PAV74369.1"/>
    <property type="molecule type" value="Genomic_DNA"/>
</dbReference>
<accession>A0A2A2KKM2</accession>
<evidence type="ECO:0000256" key="2">
    <source>
        <dbReference type="ARBA" id="ARBA00022771"/>
    </source>
</evidence>
<evidence type="ECO:0000313" key="7">
    <source>
        <dbReference type="Proteomes" id="UP000218231"/>
    </source>
</evidence>
<keyword evidence="2 4" id="KW-0863">Zinc-finger</keyword>
<dbReference type="Gene3D" id="3.30.60.90">
    <property type="match status" value="1"/>
</dbReference>
<gene>
    <name evidence="6" type="ORF">WR25_07929</name>
</gene>
<keyword evidence="1" id="KW-0479">Metal-binding</keyword>
<evidence type="ECO:0000259" key="5">
    <source>
        <dbReference type="PROSITE" id="PS50135"/>
    </source>
</evidence>
<keyword evidence="3" id="KW-0862">Zinc</keyword>
<dbReference type="SUPFAM" id="SSF57850">
    <property type="entry name" value="RING/U-box"/>
    <property type="match status" value="1"/>
</dbReference>
<dbReference type="SUPFAM" id="SSF54277">
    <property type="entry name" value="CAD &amp; PB1 domains"/>
    <property type="match status" value="1"/>
</dbReference>
<dbReference type="InterPro" id="IPR052260">
    <property type="entry name" value="Autophagy_Rcpt_SigReg"/>
</dbReference>
<evidence type="ECO:0000256" key="1">
    <source>
        <dbReference type="ARBA" id="ARBA00022723"/>
    </source>
</evidence>
<dbReference type="Pfam" id="PF00569">
    <property type="entry name" value="ZZ"/>
    <property type="match status" value="1"/>
</dbReference>